<evidence type="ECO:0000256" key="3">
    <source>
        <dbReference type="ARBA" id="ARBA00023128"/>
    </source>
</evidence>
<dbReference type="GO" id="GO:0005739">
    <property type="term" value="C:mitochondrion"/>
    <property type="evidence" value="ECO:0007669"/>
    <property type="project" value="UniProtKB-SubCell"/>
</dbReference>
<gene>
    <name evidence="6" type="ORF">CANARDRAFT_199592</name>
</gene>
<name>A0A1E4SZM9_9ASCO</name>
<sequence length="287" mass="33026">MFKNFAKKFLLPPSKPTQQTLLDFSNLATFQRIETGSDASLGGFSTVNFEPYRLSSNAGGRLVAHFHGNLNQALPPTNPKVKKSGWSMMKTKNRQKSQQAQFKPFYWSERFANFWWDFSPYHVLYLRVKNNFESRRFMVNIQTDTMSRTDLYQHRLFIFTPTLGSDNSTGWRDVFIQLDDFVLTNRGAVQVQYQGEFEKDRIKSIGISISDGKPGEFSLLIDKIEVLSGVDYLERLGEARNRTTVDDDVFLKGDERRLPGEKDTYFEKLEAAKKNKKQVVLGNGESV</sequence>
<dbReference type="GO" id="GO:0051082">
    <property type="term" value="F:unfolded protein binding"/>
    <property type="evidence" value="ECO:0007669"/>
    <property type="project" value="TreeGrafter"/>
</dbReference>
<evidence type="ECO:0000313" key="6">
    <source>
        <dbReference type="EMBL" id="ODV84930.1"/>
    </source>
</evidence>
<protein>
    <recommendedName>
        <fullName evidence="5">NADH:ubiquinone oxidoreductase intermediate-associated protein 30 domain-containing protein</fullName>
    </recommendedName>
</protein>
<dbReference type="Proteomes" id="UP000094801">
    <property type="component" value="Unassembled WGS sequence"/>
</dbReference>
<comment type="similarity">
    <text evidence="2">Belongs to the CIA30 family.</text>
</comment>
<keyword evidence="3" id="KW-0496">Mitochondrion</keyword>
<evidence type="ECO:0000256" key="4">
    <source>
        <dbReference type="ARBA" id="ARBA00023186"/>
    </source>
</evidence>
<dbReference type="GO" id="GO:0006120">
    <property type="term" value="P:mitochondrial electron transport, NADH to ubiquinone"/>
    <property type="evidence" value="ECO:0007669"/>
    <property type="project" value="TreeGrafter"/>
</dbReference>
<keyword evidence="7" id="KW-1185">Reference proteome</keyword>
<dbReference type="InterPro" id="IPR008979">
    <property type="entry name" value="Galactose-bd-like_sf"/>
</dbReference>
<evidence type="ECO:0000256" key="2">
    <source>
        <dbReference type="ARBA" id="ARBA00007884"/>
    </source>
</evidence>
<evidence type="ECO:0000259" key="5">
    <source>
        <dbReference type="Pfam" id="PF08547"/>
    </source>
</evidence>
<dbReference type="Pfam" id="PF08547">
    <property type="entry name" value="CIA30"/>
    <property type="match status" value="1"/>
</dbReference>
<keyword evidence="4" id="KW-0143">Chaperone</keyword>
<dbReference type="OrthoDB" id="42561at2759"/>
<dbReference type="AlphaFoldDB" id="A0A1E4SZM9"/>
<dbReference type="GO" id="GO:0010257">
    <property type="term" value="P:NADH dehydrogenase complex assembly"/>
    <property type="evidence" value="ECO:0007669"/>
    <property type="project" value="TreeGrafter"/>
</dbReference>
<dbReference type="PANTHER" id="PTHR13194:SF18">
    <property type="entry name" value="COMPLEX I INTERMEDIATE-ASSOCIATED PROTEIN 30, MITOCHONDRIAL"/>
    <property type="match status" value="1"/>
</dbReference>
<comment type="subcellular location">
    <subcellularLocation>
        <location evidence="1">Mitochondrion</location>
    </subcellularLocation>
</comment>
<evidence type="ECO:0000313" key="7">
    <source>
        <dbReference type="Proteomes" id="UP000094801"/>
    </source>
</evidence>
<evidence type="ECO:0000256" key="1">
    <source>
        <dbReference type="ARBA" id="ARBA00004173"/>
    </source>
</evidence>
<accession>A0A1E4SZM9</accession>
<dbReference type="SUPFAM" id="SSF49785">
    <property type="entry name" value="Galactose-binding domain-like"/>
    <property type="match status" value="1"/>
</dbReference>
<dbReference type="PANTHER" id="PTHR13194">
    <property type="entry name" value="COMPLEX I INTERMEDIATE-ASSOCIATED PROTEIN 30"/>
    <property type="match status" value="1"/>
</dbReference>
<dbReference type="EMBL" id="KV453854">
    <property type="protein sequence ID" value="ODV84930.1"/>
    <property type="molecule type" value="Genomic_DNA"/>
</dbReference>
<dbReference type="InterPro" id="IPR013857">
    <property type="entry name" value="NADH-UbQ_OxRdtase-assoc_prot30"/>
</dbReference>
<dbReference type="STRING" id="983967.A0A1E4SZM9"/>
<reference evidence="7" key="1">
    <citation type="submission" date="2016-04" db="EMBL/GenBank/DDBJ databases">
        <title>Comparative genomics of biotechnologically important yeasts.</title>
        <authorList>
            <consortium name="DOE Joint Genome Institute"/>
            <person name="Riley R."/>
            <person name="Haridas S."/>
            <person name="Wolfe K.H."/>
            <person name="Lopes M.R."/>
            <person name="Hittinger C.T."/>
            <person name="Goker M."/>
            <person name="Salamov A."/>
            <person name="Wisecaver J."/>
            <person name="Long T.M."/>
            <person name="Aerts A.L."/>
            <person name="Barry K."/>
            <person name="Choi C."/>
            <person name="Clum A."/>
            <person name="Coughlan A.Y."/>
            <person name="Deshpande S."/>
            <person name="Douglass A.P."/>
            <person name="Hanson S.J."/>
            <person name="Klenk H.-P."/>
            <person name="Labutti K."/>
            <person name="Lapidus A."/>
            <person name="Lindquist E."/>
            <person name="Lipzen A."/>
            <person name="Meier-Kolthoff J.P."/>
            <person name="Ohm R.A."/>
            <person name="Otillar R.P."/>
            <person name="Pangilinan J."/>
            <person name="Peng Y."/>
            <person name="Rokas A."/>
            <person name="Rosa C.A."/>
            <person name="Scheuner C."/>
            <person name="Sibirny A.A."/>
            <person name="Slot J.C."/>
            <person name="Stielow J.B."/>
            <person name="Sun H."/>
            <person name="Kurtzman C.P."/>
            <person name="Blackwell M."/>
            <person name="Grigoriev I.V."/>
            <person name="Jeffries T.W."/>
        </authorList>
    </citation>
    <scope>NUCLEOTIDE SEQUENCE [LARGE SCALE GENOMIC DNA]</scope>
    <source>
        <strain evidence="7">NRRL YB-2248</strain>
    </source>
</reference>
<proteinExistence type="inferred from homology"/>
<dbReference type="InterPro" id="IPR039131">
    <property type="entry name" value="NDUFAF1"/>
</dbReference>
<organism evidence="6 7">
    <name type="scientific">[Candida] arabinofermentans NRRL YB-2248</name>
    <dbReference type="NCBI Taxonomy" id="983967"/>
    <lineage>
        <taxon>Eukaryota</taxon>
        <taxon>Fungi</taxon>
        <taxon>Dikarya</taxon>
        <taxon>Ascomycota</taxon>
        <taxon>Saccharomycotina</taxon>
        <taxon>Pichiomycetes</taxon>
        <taxon>Pichiales</taxon>
        <taxon>Pichiaceae</taxon>
        <taxon>Ogataea</taxon>
        <taxon>Ogataea/Candida clade</taxon>
    </lineage>
</organism>
<feature type="domain" description="NADH:ubiquinone oxidoreductase intermediate-associated protein 30" evidence="5">
    <location>
        <begin position="23"/>
        <end position="221"/>
    </location>
</feature>